<sequence length="249" mass="27233">MVDFPVSGGELPIYVSVVAFIHGGGCAAAAATTASEGVVEEPSRDSRKRRRIKERLVREREKMSCNGCRALRRGCSQSCILRPCLDWIDSPQAQSNATLFVSKFFGRSDLMSFIAAVPEKNRPSLFLSLLFEACGRTLNPVNGAVGLLSTGNWHLCQAAVKTVLNGGTLRPICAGILTPQTDEASEAFRSAQKWYNKNSNKQSYQEKNTASTMSFDSDESEVLISFDGGDNEVTDKLRGKEPKLLKLFV</sequence>
<gene>
    <name evidence="1" type="ORF">RHMOL_Rhmol06G0075300</name>
</gene>
<evidence type="ECO:0000313" key="2">
    <source>
        <dbReference type="Proteomes" id="UP001062846"/>
    </source>
</evidence>
<reference evidence="1" key="1">
    <citation type="submission" date="2022-02" db="EMBL/GenBank/DDBJ databases">
        <title>Plant Genome Project.</title>
        <authorList>
            <person name="Zhang R.-G."/>
        </authorList>
    </citation>
    <scope>NUCLEOTIDE SEQUENCE</scope>
    <source>
        <strain evidence="1">AT1</strain>
    </source>
</reference>
<comment type="caution">
    <text evidence="1">The sequence shown here is derived from an EMBL/GenBank/DDBJ whole genome shotgun (WGS) entry which is preliminary data.</text>
</comment>
<protein>
    <submittedName>
        <fullName evidence="1">Uncharacterized protein</fullName>
    </submittedName>
</protein>
<dbReference type="EMBL" id="CM046393">
    <property type="protein sequence ID" value="KAI8550064.1"/>
    <property type="molecule type" value="Genomic_DNA"/>
</dbReference>
<proteinExistence type="predicted"/>
<name>A0ACC0NAE8_RHOML</name>
<organism evidence="1 2">
    <name type="scientific">Rhododendron molle</name>
    <name type="common">Chinese azalea</name>
    <name type="synonym">Azalea mollis</name>
    <dbReference type="NCBI Taxonomy" id="49168"/>
    <lineage>
        <taxon>Eukaryota</taxon>
        <taxon>Viridiplantae</taxon>
        <taxon>Streptophyta</taxon>
        <taxon>Embryophyta</taxon>
        <taxon>Tracheophyta</taxon>
        <taxon>Spermatophyta</taxon>
        <taxon>Magnoliopsida</taxon>
        <taxon>eudicotyledons</taxon>
        <taxon>Gunneridae</taxon>
        <taxon>Pentapetalae</taxon>
        <taxon>asterids</taxon>
        <taxon>Ericales</taxon>
        <taxon>Ericaceae</taxon>
        <taxon>Ericoideae</taxon>
        <taxon>Rhodoreae</taxon>
        <taxon>Rhododendron</taxon>
    </lineage>
</organism>
<accession>A0ACC0NAE8</accession>
<dbReference type="Proteomes" id="UP001062846">
    <property type="component" value="Chromosome 6"/>
</dbReference>
<keyword evidence="2" id="KW-1185">Reference proteome</keyword>
<evidence type="ECO:0000313" key="1">
    <source>
        <dbReference type="EMBL" id="KAI8550064.1"/>
    </source>
</evidence>